<proteinExistence type="predicted"/>
<gene>
    <name evidence="1" type="ORF">HK100_006850</name>
</gene>
<organism evidence="1 2">
    <name type="scientific">Physocladia obscura</name>
    <dbReference type="NCBI Taxonomy" id="109957"/>
    <lineage>
        <taxon>Eukaryota</taxon>
        <taxon>Fungi</taxon>
        <taxon>Fungi incertae sedis</taxon>
        <taxon>Chytridiomycota</taxon>
        <taxon>Chytridiomycota incertae sedis</taxon>
        <taxon>Chytridiomycetes</taxon>
        <taxon>Chytridiales</taxon>
        <taxon>Chytriomycetaceae</taxon>
        <taxon>Physocladia</taxon>
    </lineage>
</organism>
<accession>A0AAD5SRB2</accession>
<dbReference type="AlphaFoldDB" id="A0AAD5SRB2"/>
<protein>
    <submittedName>
        <fullName evidence="1">Uncharacterized protein</fullName>
    </submittedName>
</protein>
<keyword evidence="2" id="KW-1185">Reference proteome</keyword>
<reference evidence="1" key="1">
    <citation type="submission" date="2020-05" db="EMBL/GenBank/DDBJ databases">
        <title>Phylogenomic resolution of chytrid fungi.</title>
        <authorList>
            <person name="Stajich J.E."/>
            <person name="Amses K."/>
            <person name="Simmons R."/>
            <person name="Seto K."/>
            <person name="Myers J."/>
            <person name="Bonds A."/>
            <person name="Quandt C.A."/>
            <person name="Barry K."/>
            <person name="Liu P."/>
            <person name="Grigoriev I."/>
            <person name="Longcore J.E."/>
            <person name="James T.Y."/>
        </authorList>
    </citation>
    <scope>NUCLEOTIDE SEQUENCE</scope>
    <source>
        <strain evidence="1">JEL0513</strain>
    </source>
</reference>
<evidence type="ECO:0000313" key="2">
    <source>
        <dbReference type="Proteomes" id="UP001211907"/>
    </source>
</evidence>
<dbReference type="Proteomes" id="UP001211907">
    <property type="component" value="Unassembled WGS sequence"/>
</dbReference>
<feature type="non-terminal residue" evidence="1">
    <location>
        <position position="104"/>
    </location>
</feature>
<evidence type="ECO:0000313" key="1">
    <source>
        <dbReference type="EMBL" id="KAJ3092760.1"/>
    </source>
</evidence>
<comment type="caution">
    <text evidence="1">The sequence shown here is derived from an EMBL/GenBank/DDBJ whole genome shotgun (WGS) entry which is preliminary data.</text>
</comment>
<dbReference type="EMBL" id="JADGJH010003199">
    <property type="protein sequence ID" value="KAJ3092760.1"/>
    <property type="molecule type" value="Genomic_DNA"/>
</dbReference>
<name>A0AAD5SRB2_9FUNG</name>
<sequence>MKQSKKLVKITHVSHKVVQKHIPMNSLYIAVKTLNITKGNYLVFTIFCTKVIEENSTEKAGDTPPPSVNDLEAEITETGEALVTHALMELCKNCNSLIEIDVDT</sequence>